<evidence type="ECO:0000313" key="3">
    <source>
        <dbReference type="Proteomes" id="UP000325440"/>
    </source>
</evidence>
<reference evidence="2 3" key="1">
    <citation type="submission" date="2019-08" db="EMBL/GenBank/DDBJ databases">
        <authorList>
            <person name="Alioto T."/>
            <person name="Alioto T."/>
            <person name="Gomez Garrido J."/>
        </authorList>
    </citation>
    <scope>NUCLEOTIDE SEQUENCE [LARGE SCALE GENOMIC DNA]</scope>
</reference>
<organism evidence="2 3">
    <name type="scientific">Cinara cedri</name>
    <dbReference type="NCBI Taxonomy" id="506608"/>
    <lineage>
        <taxon>Eukaryota</taxon>
        <taxon>Metazoa</taxon>
        <taxon>Ecdysozoa</taxon>
        <taxon>Arthropoda</taxon>
        <taxon>Hexapoda</taxon>
        <taxon>Insecta</taxon>
        <taxon>Pterygota</taxon>
        <taxon>Neoptera</taxon>
        <taxon>Paraneoptera</taxon>
        <taxon>Hemiptera</taxon>
        <taxon>Sternorrhyncha</taxon>
        <taxon>Aphidomorpha</taxon>
        <taxon>Aphidoidea</taxon>
        <taxon>Aphididae</taxon>
        <taxon>Lachninae</taxon>
        <taxon>Cinara</taxon>
    </lineage>
</organism>
<proteinExistence type="predicted"/>
<accession>A0A5E4NHQ5</accession>
<gene>
    <name evidence="2" type="ORF">CINCED_3A015684</name>
</gene>
<feature type="region of interest" description="Disordered" evidence="1">
    <location>
        <begin position="71"/>
        <end position="93"/>
    </location>
</feature>
<sequence>MRVVGRDDGGVVGGGGRANWCPSATREFIVLAAGQVFVFLGGSGGGGGGYRFLPVTPKPRNRAVPRALIIATGRPPARSDTDANSRSGNVENVCRAPDVVSKELVPGGGGGYDPRSARTVQIGNVSEFLLPHRTGVRTKGRPDCHATRKHVHYPSPLP</sequence>
<evidence type="ECO:0000313" key="2">
    <source>
        <dbReference type="EMBL" id="VVC44324.1"/>
    </source>
</evidence>
<dbReference type="EMBL" id="CABPRJ010002378">
    <property type="protein sequence ID" value="VVC44324.1"/>
    <property type="molecule type" value="Genomic_DNA"/>
</dbReference>
<name>A0A5E4NHQ5_9HEMI</name>
<feature type="region of interest" description="Disordered" evidence="1">
    <location>
        <begin position="136"/>
        <end position="158"/>
    </location>
</feature>
<keyword evidence="3" id="KW-1185">Reference proteome</keyword>
<dbReference type="AlphaFoldDB" id="A0A5E4NHQ5"/>
<dbReference type="Proteomes" id="UP000325440">
    <property type="component" value="Unassembled WGS sequence"/>
</dbReference>
<protein>
    <submittedName>
        <fullName evidence="2">Uncharacterized protein</fullName>
    </submittedName>
</protein>
<evidence type="ECO:0000256" key="1">
    <source>
        <dbReference type="SAM" id="MobiDB-lite"/>
    </source>
</evidence>